<dbReference type="InterPro" id="IPR002347">
    <property type="entry name" value="SDR_fam"/>
</dbReference>
<dbReference type="Gene3D" id="3.40.50.720">
    <property type="entry name" value="NAD(P)-binding Rossmann-like Domain"/>
    <property type="match status" value="1"/>
</dbReference>
<dbReference type="PANTHER" id="PTHR44229:SF4">
    <property type="entry name" value="15-HYDROXYPROSTAGLANDIN DEHYDROGENASE [NAD(+)]"/>
    <property type="match status" value="1"/>
</dbReference>
<evidence type="ECO:0000313" key="5">
    <source>
        <dbReference type="Proteomes" id="UP000799757"/>
    </source>
</evidence>
<dbReference type="GO" id="GO:0005737">
    <property type="term" value="C:cytoplasm"/>
    <property type="evidence" value="ECO:0007669"/>
    <property type="project" value="TreeGrafter"/>
</dbReference>
<dbReference type="InterPro" id="IPR020904">
    <property type="entry name" value="Sc_DH/Rdtase_CS"/>
</dbReference>
<dbReference type="EMBL" id="MU001858">
    <property type="protein sequence ID" value="KAF2795438.1"/>
    <property type="molecule type" value="Genomic_DNA"/>
</dbReference>
<dbReference type="OrthoDB" id="5371740at2759"/>
<gene>
    <name evidence="4" type="ORF">K505DRAFT_302008</name>
</gene>
<dbReference type="SUPFAM" id="SSF51735">
    <property type="entry name" value="NAD(P)-binding Rossmann-fold domains"/>
    <property type="match status" value="1"/>
</dbReference>
<keyword evidence="3" id="KW-0560">Oxidoreductase</keyword>
<keyword evidence="2" id="KW-0521">NADP</keyword>
<accession>A0A6A6XGQ4</accession>
<evidence type="ECO:0000256" key="2">
    <source>
        <dbReference type="ARBA" id="ARBA00022857"/>
    </source>
</evidence>
<dbReference type="PANTHER" id="PTHR44229">
    <property type="entry name" value="15-HYDROXYPROSTAGLANDIN DEHYDROGENASE [NAD(+)]"/>
    <property type="match status" value="1"/>
</dbReference>
<protein>
    <submittedName>
        <fullName evidence="4">NAD(P)-binding protein</fullName>
    </submittedName>
</protein>
<keyword evidence="5" id="KW-1185">Reference proteome</keyword>
<name>A0A6A6XGQ4_9PLEO</name>
<dbReference type="PROSITE" id="PS00061">
    <property type="entry name" value="ADH_SHORT"/>
    <property type="match status" value="1"/>
</dbReference>
<sequence length="345" mass="36383">MPSTSDLPSTFYCTKSIDFSKAVDSSTLKDKSVIVTGGANGLGAGCVTAFAEAGAYITVLDINEENGNALASALTEKGYHVQFTKIDATSFASQTAGFKSAISFSPHSTLDLVLCAAGLTGLGMNAWLEKVSKTPDADPSPPSTATIDVNLTGLFYSAHLSLYYFKQTAKLGDKSSKHLIFVSSLAGYVALDKVADYNASKFGVRGMWKAIRNANGILGEEGPGFRTNLVAPTFIRTQMTAAIEPGLLAMGISLGEIEDVTAGVMRLACDESISGRAIAIAAREKMAGDRNFDLGDDWEGLDAGRETLDKIRDGTLHSLELVGGGQGNKYDRGNMFRGEDGNVIS</sequence>
<comment type="similarity">
    <text evidence="1">Belongs to the short-chain dehydrogenases/reductases (SDR) family.</text>
</comment>
<dbReference type="Pfam" id="PF00106">
    <property type="entry name" value="adh_short"/>
    <property type="match status" value="1"/>
</dbReference>
<dbReference type="Proteomes" id="UP000799757">
    <property type="component" value="Unassembled WGS sequence"/>
</dbReference>
<dbReference type="PRINTS" id="PR00081">
    <property type="entry name" value="GDHRDH"/>
</dbReference>
<evidence type="ECO:0000256" key="3">
    <source>
        <dbReference type="ARBA" id="ARBA00023002"/>
    </source>
</evidence>
<reference evidence="4" key="1">
    <citation type="journal article" date="2020" name="Stud. Mycol.">
        <title>101 Dothideomycetes genomes: a test case for predicting lifestyles and emergence of pathogens.</title>
        <authorList>
            <person name="Haridas S."/>
            <person name="Albert R."/>
            <person name="Binder M."/>
            <person name="Bloem J."/>
            <person name="Labutti K."/>
            <person name="Salamov A."/>
            <person name="Andreopoulos B."/>
            <person name="Baker S."/>
            <person name="Barry K."/>
            <person name="Bills G."/>
            <person name="Bluhm B."/>
            <person name="Cannon C."/>
            <person name="Castanera R."/>
            <person name="Culley D."/>
            <person name="Daum C."/>
            <person name="Ezra D."/>
            <person name="Gonzalez J."/>
            <person name="Henrissat B."/>
            <person name="Kuo A."/>
            <person name="Liang C."/>
            <person name="Lipzen A."/>
            <person name="Lutzoni F."/>
            <person name="Magnuson J."/>
            <person name="Mondo S."/>
            <person name="Nolan M."/>
            <person name="Ohm R."/>
            <person name="Pangilinan J."/>
            <person name="Park H.-J."/>
            <person name="Ramirez L."/>
            <person name="Alfaro M."/>
            <person name="Sun H."/>
            <person name="Tritt A."/>
            <person name="Yoshinaga Y."/>
            <person name="Zwiers L.-H."/>
            <person name="Turgeon B."/>
            <person name="Goodwin S."/>
            <person name="Spatafora J."/>
            <person name="Crous P."/>
            <person name="Grigoriev I."/>
        </authorList>
    </citation>
    <scope>NUCLEOTIDE SEQUENCE</scope>
    <source>
        <strain evidence="4">CBS 109.77</strain>
    </source>
</reference>
<dbReference type="GO" id="GO:0016616">
    <property type="term" value="F:oxidoreductase activity, acting on the CH-OH group of donors, NAD or NADP as acceptor"/>
    <property type="evidence" value="ECO:0007669"/>
    <property type="project" value="TreeGrafter"/>
</dbReference>
<evidence type="ECO:0000256" key="1">
    <source>
        <dbReference type="ARBA" id="ARBA00006484"/>
    </source>
</evidence>
<organism evidence="4 5">
    <name type="scientific">Melanomma pulvis-pyrius CBS 109.77</name>
    <dbReference type="NCBI Taxonomy" id="1314802"/>
    <lineage>
        <taxon>Eukaryota</taxon>
        <taxon>Fungi</taxon>
        <taxon>Dikarya</taxon>
        <taxon>Ascomycota</taxon>
        <taxon>Pezizomycotina</taxon>
        <taxon>Dothideomycetes</taxon>
        <taxon>Pleosporomycetidae</taxon>
        <taxon>Pleosporales</taxon>
        <taxon>Melanommataceae</taxon>
        <taxon>Melanomma</taxon>
    </lineage>
</organism>
<proteinExistence type="inferred from homology"/>
<dbReference type="InterPro" id="IPR036291">
    <property type="entry name" value="NAD(P)-bd_dom_sf"/>
</dbReference>
<dbReference type="AlphaFoldDB" id="A0A6A6XGQ4"/>
<evidence type="ECO:0000313" key="4">
    <source>
        <dbReference type="EMBL" id="KAF2795438.1"/>
    </source>
</evidence>